<evidence type="ECO:0000256" key="1">
    <source>
        <dbReference type="ARBA" id="ARBA00000900"/>
    </source>
</evidence>
<dbReference type="GO" id="GO:0061630">
    <property type="term" value="F:ubiquitin protein ligase activity"/>
    <property type="evidence" value="ECO:0007669"/>
    <property type="project" value="UniProtKB-EC"/>
</dbReference>
<keyword evidence="14" id="KW-0863">Zinc-finger</keyword>
<dbReference type="GO" id="GO:0005768">
    <property type="term" value="C:endosome"/>
    <property type="evidence" value="ECO:0007669"/>
    <property type="project" value="UniProtKB-SubCell"/>
</dbReference>
<evidence type="ECO:0000313" key="16">
    <source>
        <dbReference type="Proteomes" id="UP000504637"/>
    </source>
</evidence>
<dbReference type="Proteomes" id="UP000504637">
    <property type="component" value="Unplaced"/>
</dbReference>
<keyword evidence="16" id="KW-1185">Reference proteome</keyword>
<keyword evidence="11" id="KW-0472">Membrane</keyword>
<accession>A0A6J3MC94</accession>
<dbReference type="GO" id="GO:0008270">
    <property type="term" value="F:zinc ion binding"/>
    <property type="evidence" value="ECO:0007669"/>
    <property type="project" value="UniProtKB-KW"/>
</dbReference>
<dbReference type="GO" id="GO:0043161">
    <property type="term" value="P:proteasome-mediated ubiquitin-dependent protein catabolic process"/>
    <property type="evidence" value="ECO:0007669"/>
    <property type="project" value="TreeGrafter"/>
</dbReference>
<comment type="pathway">
    <text evidence="5">Protein modification; protein ubiquitination.</text>
</comment>
<dbReference type="RefSeq" id="XP_033462270.1">
    <property type="nucleotide sequence ID" value="XM_033600504.1"/>
</dbReference>
<dbReference type="AlphaFoldDB" id="A0A6J3MC94"/>
<keyword evidence="8" id="KW-0519">Myristate</keyword>
<dbReference type="InterPro" id="IPR051878">
    <property type="entry name" value="ZNRF_ubiq-protein_ligase"/>
</dbReference>
<evidence type="ECO:0000256" key="5">
    <source>
        <dbReference type="ARBA" id="ARBA00004906"/>
    </source>
</evidence>
<evidence type="ECO:0000256" key="11">
    <source>
        <dbReference type="ARBA" id="ARBA00023136"/>
    </source>
</evidence>
<dbReference type="InterPro" id="IPR013083">
    <property type="entry name" value="Znf_RING/FYVE/PHD"/>
</dbReference>
<evidence type="ECO:0000256" key="6">
    <source>
        <dbReference type="ARBA" id="ARBA00012483"/>
    </source>
</evidence>
<keyword evidence="12" id="KW-0458">Lysosome</keyword>
<evidence type="ECO:0000256" key="9">
    <source>
        <dbReference type="ARBA" id="ARBA00022753"/>
    </source>
</evidence>
<comment type="subcellular location">
    <subcellularLocation>
        <location evidence="3">Endosome</location>
    </subcellularLocation>
    <subcellularLocation>
        <location evidence="4">Lysosome</location>
    </subcellularLocation>
    <subcellularLocation>
        <location evidence="2">Membrane</location>
        <topology evidence="2">Peripheral membrane protein</topology>
    </subcellularLocation>
</comment>
<dbReference type="SUPFAM" id="SSF57850">
    <property type="entry name" value="RING/U-box"/>
    <property type="match status" value="1"/>
</dbReference>
<keyword evidence="14" id="KW-0862">Zinc</keyword>
<evidence type="ECO:0000313" key="17">
    <source>
        <dbReference type="RefSeq" id="XP_033462270.1"/>
    </source>
</evidence>
<evidence type="ECO:0000256" key="12">
    <source>
        <dbReference type="ARBA" id="ARBA00023228"/>
    </source>
</evidence>
<keyword evidence="14" id="KW-0479">Metal-binding</keyword>
<evidence type="ECO:0000256" key="4">
    <source>
        <dbReference type="ARBA" id="ARBA00004371"/>
    </source>
</evidence>
<dbReference type="PROSITE" id="PS50089">
    <property type="entry name" value="ZF_RING_2"/>
    <property type="match status" value="1"/>
</dbReference>
<keyword evidence="9" id="KW-0967">Endosome</keyword>
<evidence type="ECO:0000256" key="13">
    <source>
        <dbReference type="ARBA" id="ARBA00023288"/>
    </source>
</evidence>
<gene>
    <name evidence="17" type="ORF">K489DRAFT_304214</name>
</gene>
<evidence type="ECO:0000259" key="15">
    <source>
        <dbReference type="PROSITE" id="PS50089"/>
    </source>
</evidence>
<dbReference type="GO" id="GO:0016020">
    <property type="term" value="C:membrane"/>
    <property type="evidence" value="ECO:0007669"/>
    <property type="project" value="UniProtKB-SubCell"/>
</dbReference>
<dbReference type="EC" id="2.3.2.27" evidence="6"/>
<dbReference type="GO" id="GO:0070936">
    <property type="term" value="P:protein K48-linked ubiquitination"/>
    <property type="evidence" value="ECO:0007669"/>
    <property type="project" value="TreeGrafter"/>
</dbReference>
<name>A0A6J3MC94_9PEZI</name>
<dbReference type="Gene3D" id="3.30.40.10">
    <property type="entry name" value="Zinc/RING finger domain, C3HC4 (zinc finger)"/>
    <property type="match status" value="1"/>
</dbReference>
<dbReference type="PANTHER" id="PTHR46661:SF4">
    <property type="entry name" value="RING-TYPE DOMAIN-CONTAINING PROTEIN"/>
    <property type="match status" value="1"/>
</dbReference>
<dbReference type="Pfam" id="PF13639">
    <property type="entry name" value="zf-RING_2"/>
    <property type="match status" value="1"/>
</dbReference>
<dbReference type="InterPro" id="IPR001841">
    <property type="entry name" value="Znf_RING"/>
</dbReference>
<dbReference type="OrthoDB" id="660555at2759"/>
<evidence type="ECO:0000256" key="8">
    <source>
        <dbReference type="ARBA" id="ARBA00022707"/>
    </source>
</evidence>
<feature type="domain" description="RING-type" evidence="15">
    <location>
        <begin position="28"/>
        <end position="71"/>
    </location>
</feature>
<sequence>PSYRPRGMAVYLATEKDCTSGEGELQECVICFEEFQPGDELGRMECLCKFHRTCIRQWWDTKGTGSCPTHQLHE</sequence>
<protein>
    <recommendedName>
        <fullName evidence="6">RING-type E3 ubiquitin transferase</fullName>
        <ecNumber evidence="6">2.3.2.27</ecNumber>
    </recommendedName>
</protein>
<proteinExistence type="predicted"/>
<reference evidence="17" key="2">
    <citation type="submission" date="2020-04" db="EMBL/GenBank/DDBJ databases">
        <authorList>
            <consortium name="NCBI Genome Project"/>
        </authorList>
    </citation>
    <scope>NUCLEOTIDE SEQUENCE</scope>
    <source>
        <strain evidence="17">CBS 342.82</strain>
    </source>
</reference>
<reference evidence="17" key="1">
    <citation type="submission" date="2020-01" db="EMBL/GenBank/DDBJ databases">
        <authorList>
            <consortium name="DOE Joint Genome Institute"/>
            <person name="Haridas S."/>
            <person name="Albert R."/>
            <person name="Binder M."/>
            <person name="Bloem J."/>
            <person name="Labutti K."/>
            <person name="Salamov A."/>
            <person name="Andreopoulos B."/>
            <person name="Baker S.E."/>
            <person name="Barry K."/>
            <person name="Bills G."/>
            <person name="Bluhm B.H."/>
            <person name="Cannon C."/>
            <person name="Castanera R."/>
            <person name="Culley D.E."/>
            <person name="Daum C."/>
            <person name="Ezra D."/>
            <person name="Gonzalez J.B."/>
            <person name="Henrissat B."/>
            <person name="Kuo A."/>
            <person name="Liang C."/>
            <person name="Lipzen A."/>
            <person name="Lutzoni F."/>
            <person name="Magnuson J."/>
            <person name="Mondo S."/>
            <person name="Nolan M."/>
            <person name="Ohm R."/>
            <person name="Pangilinan J."/>
            <person name="Park H.-J."/>
            <person name="Ramirez L."/>
            <person name="Alfaro M."/>
            <person name="Sun H."/>
            <person name="Tritt A."/>
            <person name="Yoshinaga Y."/>
            <person name="Zwiers L.-H."/>
            <person name="Turgeon B.G."/>
            <person name="Goodwin S.B."/>
            <person name="Spatafora J.W."/>
            <person name="Crous P.W."/>
            <person name="Grigoriev I.V."/>
        </authorList>
    </citation>
    <scope>NUCLEOTIDE SEQUENCE</scope>
    <source>
        <strain evidence="17">CBS 342.82</strain>
    </source>
</reference>
<dbReference type="SMART" id="SM00184">
    <property type="entry name" value="RING"/>
    <property type="match status" value="1"/>
</dbReference>
<keyword evidence="13" id="KW-0449">Lipoprotein</keyword>
<keyword evidence="10" id="KW-0833">Ubl conjugation pathway</keyword>
<comment type="catalytic activity">
    <reaction evidence="1">
        <text>S-ubiquitinyl-[E2 ubiquitin-conjugating enzyme]-L-cysteine + [acceptor protein]-L-lysine = [E2 ubiquitin-conjugating enzyme]-L-cysteine + N(6)-ubiquitinyl-[acceptor protein]-L-lysine.</text>
        <dbReference type="EC" id="2.3.2.27"/>
    </reaction>
</comment>
<evidence type="ECO:0000256" key="14">
    <source>
        <dbReference type="PROSITE-ProRule" id="PRU00175"/>
    </source>
</evidence>
<dbReference type="GeneID" id="54358304"/>
<evidence type="ECO:0000256" key="3">
    <source>
        <dbReference type="ARBA" id="ARBA00004177"/>
    </source>
</evidence>
<evidence type="ECO:0000256" key="7">
    <source>
        <dbReference type="ARBA" id="ARBA00022679"/>
    </source>
</evidence>
<reference evidence="17" key="3">
    <citation type="submission" date="2025-08" db="UniProtKB">
        <authorList>
            <consortium name="RefSeq"/>
        </authorList>
    </citation>
    <scope>IDENTIFICATION</scope>
    <source>
        <strain evidence="17">CBS 342.82</strain>
    </source>
</reference>
<keyword evidence="7" id="KW-0808">Transferase</keyword>
<organism evidence="17">
    <name type="scientific">Dissoconium aciculare CBS 342.82</name>
    <dbReference type="NCBI Taxonomy" id="1314786"/>
    <lineage>
        <taxon>Eukaryota</taxon>
        <taxon>Fungi</taxon>
        <taxon>Dikarya</taxon>
        <taxon>Ascomycota</taxon>
        <taxon>Pezizomycotina</taxon>
        <taxon>Dothideomycetes</taxon>
        <taxon>Dothideomycetidae</taxon>
        <taxon>Mycosphaerellales</taxon>
        <taxon>Dissoconiaceae</taxon>
        <taxon>Dissoconium</taxon>
    </lineage>
</organism>
<dbReference type="PANTHER" id="PTHR46661">
    <property type="entry name" value="E3 UBIQUITIN-PROTEIN LIGASE ZNRF1-LIKE PROTEIN"/>
    <property type="match status" value="1"/>
</dbReference>
<evidence type="ECO:0000256" key="10">
    <source>
        <dbReference type="ARBA" id="ARBA00022786"/>
    </source>
</evidence>
<evidence type="ECO:0000256" key="2">
    <source>
        <dbReference type="ARBA" id="ARBA00004170"/>
    </source>
</evidence>
<feature type="non-terminal residue" evidence="17">
    <location>
        <position position="1"/>
    </location>
</feature>